<evidence type="ECO:0000256" key="1">
    <source>
        <dbReference type="SAM" id="MobiDB-lite"/>
    </source>
</evidence>
<keyword evidence="2" id="KW-0812">Transmembrane</keyword>
<evidence type="ECO:0000259" key="3">
    <source>
        <dbReference type="Pfam" id="PF07811"/>
    </source>
</evidence>
<organism evidence="4 5">
    <name type="scientific">Streptomyces melanosporofaciens</name>
    <dbReference type="NCBI Taxonomy" id="67327"/>
    <lineage>
        <taxon>Bacteria</taxon>
        <taxon>Bacillati</taxon>
        <taxon>Actinomycetota</taxon>
        <taxon>Actinomycetes</taxon>
        <taxon>Kitasatosporales</taxon>
        <taxon>Streptomycetaceae</taxon>
        <taxon>Streptomyces</taxon>
        <taxon>Streptomyces violaceusniger group</taxon>
    </lineage>
</organism>
<keyword evidence="2" id="KW-1133">Transmembrane helix</keyword>
<dbReference type="Proteomes" id="UP000198609">
    <property type="component" value="Unassembled WGS sequence"/>
</dbReference>
<feature type="domain" description="TadE-like" evidence="3">
    <location>
        <begin position="82"/>
        <end position="124"/>
    </location>
</feature>
<sequence>MSRHREPARRPADARLTVARAPSRGRAGAGTPAGGGVVARRRPETVGSPPSRGAGRLPSMLRGVVTPRHRDRPAAGRGRERGSASIEFLGFLPILILVALAAVQLGIAAYAAQQAGTAARAAARTASLDEPRTSPQAAGEAAISGWLADGTGISSGGCGGGEAQATATVEIPSVIPGFDFGSAEKSATMPCDDGDGGDGGTDSPGAAAMGGDR</sequence>
<feature type="compositionally biased region" description="Basic and acidic residues" evidence="1">
    <location>
        <begin position="1"/>
        <end position="13"/>
    </location>
</feature>
<proteinExistence type="predicted"/>
<keyword evidence="2" id="KW-0472">Membrane</keyword>
<accession>A0A1H4T6N2</accession>
<protein>
    <submittedName>
        <fullName evidence="4">TadE-like protein</fullName>
    </submittedName>
</protein>
<dbReference type="EMBL" id="FNST01000002">
    <property type="protein sequence ID" value="SEC51940.1"/>
    <property type="molecule type" value="Genomic_DNA"/>
</dbReference>
<keyword evidence="5" id="KW-1185">Reference proteome</keyword>
<feature type="transmembrane region" description="Helical" evidence="2">
    <location>
        <begin position="88"/>
        <end position="112"/>
    </location>
</feature>
<evidence type="ECO:0000313" key="5">
    <source>
        <dbReference type="Proteomes" id="UP000198609"/>
    </source>
</evidence>
<dbReference type="AlphaFoldDB" id="A0A1H4T6N2"/>
<feature type="region of interest" description="Disordered" evidence="1">
    <location>
        <begin position="185"/>
        <end position="213"/>
    </location>
</feature>
<name>A0A1H4T6N2_STRMJ</name>
<evidence type="ECO:0000313" key="4">
    <source>
        <dbReference type="EMBL" id="SEC51940.1"/>
    </source>
</evidence>
<evidence type="ECO:0000256" key="2">
    <source>
        <dbReference type="SAM" id="Phobius"/>
    </source>
</evidence>
<reference evidence="5" key="1">
    <citation type="submission" date="2016-10" db="EMBL/GenBank/DDBJ databases">
        <authorList>
            <person name="Varghese N."/>
            <person name="Submissions S."/>
        </authorList>
    </citation>
    <scope>NUCLEOTIDE SEQUENCE [LARGE SCALE GENOMIC DNA]</scope>
    <source>
        <strain evidence="5">DSM 40318</strain>
    </source>
</reference>
<dbReference type="InterPro" id="IPR012495">
    <property type="entry name" value="TadE-like_dom"/>
</dbReference>
<feature type="compositionally biased region" description="Gly residues" evidence="1">
    <location>
        <begin position="27"/>
        <end position="37"/>
    </location>
</feature>
<dbReference type="Pfam" id="PF07811">
    <property type="entry name" value="TadE"/>
    <property type="match status" value="1"/>
</dbReference>
<feature type="region of interest" description="Disordered" evidence="1">
    <location>
        <begin position="1"/>
        <end position="80"/>
    </location>
</feature>
<gene>
    <name evidence="4" type="ORF">SAMN04490356_4462</name>
</gene>